<name>A0ABN7WW98_GIGMA</name>
<dbReference type="Proteomes" id="UP000789901">
    <property type="component" value="Unassembled WGS sequence"/>
</dbReference>
<gene>
    <name evidence="1" type="ORF">GMARGA_LOCUS35432</name>
</gene>
<evidence type="ECO:0000313" key="1">
    <source>
        <dbReference type="EMBL" id="CAG8841447.1"/>
    </source>
</evidence>
<dbReference type="EMBL" id="CAJVQB010065849">
    <property type="protein sequence ID" value="CAG8841447.1"/>
    <property type="molecule type" value="Genomic_DNA"/>
</dbReference>
<sequence length="49" mass="5773">PPDVSKYIQEQKDKFTRTNNEWFIDYKVKLLAHKIPNSKFISIPKAGHT</sequence>
<accession>A0ABN7WW98</accession>
<evidence type="ECO:0000313" key="2">
    <source>
        <dbReference type="Proteomes" id="UP000789901"/>
    </source>
</evidence>
<feature type="non-terminal residue" evidence="1">
    <location>
        <position position="1"/>
    </location>
</feature>
<protein>
    <submittedName>
        <fullName evidence="1">37210_t:CDS:1</fullName>
    </submittedName>
</protein>
<keyword evidence="2" id="KW-1185">Reference proteome</keyword>
<comment type="caution">
    <text evidence="1">The sequence shown here is derived from an EMBL/GenBank/DDBJ whole genome shotgun (WGS) entry which is preliminary data.</text>
</comment>
<organism evidence="1 2">
    <name type="scientific">Gigaspora margarita</name>
    <dbReference type="NCBI Taxonomy" id="4874"/>
    <lineage>
        <taxon>Eukaryota</taxon>
        <taxon>Fungi</taxon>
        <taxon>Fungi incertae sedis</taxon>
        <taxon>Mucoromycota</taxon>
        <taxon>Glomeromycotina</taxon>
        <taxon>Glomeromycetes</taxon>
        <taxon>Diversisporales</taxon>
        <taxon>Gigasporaceae</taxon>
        <taxon>Gigaspora</taxon>
    </lineage>
</organism>
<reference evidence="1 2" key="1">
    <citation type="submission" date="2021-06" db="EMBL/GenBank/DDBJ databases">
        <authorList>
            <person name="Kallberg Y."/>
            <person name="Tangrot J."/>
            <person name="Rosling A."/>
        </authorList>
    </citation>
    <scope>NUCLEOTIDE SEQUENCE [LARGE SCALE GENOMIC DNA]</scope>
    <source>
        <strain evidence="1 2">120-4 pot B 10/14</strain>
    </source>
</reference>
<proteinExistence type="predicted"/>